<sequence>MVQWSPAGVSAVDGVPPAAAYRSVAFSPDGLTLWASPSSGGEDDAWDSSDVIDLATGTVSSGPRWDTGVAQHPGGGLVVTLNSDQGATHGLFARVDPGAASGGAMRLLRRALVLDVDGYGTPLFSADGRHFAIRGNAYENTLEVFEFPSLRQVLATTLGEPNPGYPYPQEWLDQMRAWSRHNLAFAARPGVLWVGTPTGVLVEVDIEAQDAVEHDVLAGSPVSALAATSTGELVLASGGELVLVAVRSDPGETHSIGDSDASMAAASAVSEFLDTTSEVPDDGDLGEHLVLTDGERTWNSGDLATVYSATAEEPSWLRLRAAINTARDART</sequence>
<dbReference type="Proteomes" id="UP000198280">
    <property type="component" value="Unassembled WGS sequence"/>
</dbReference>
<proteinExistence type="predicted"/>
<dbReference type="EMBL" id="FZOF01000011">
    <property type="protein sequence ID" value="SNS94888.1"/>
    <property type="molecule type" value="Genomic_DNA"/>
</dbReference>
<name>A0A239INS5_9ACTN</name>
<keyword evidence="2" id="KW-1185">Reference proteome</keyword>
<protein>
    <submittedName>
        <fullName evidence="1">Uncharacterized protein</fullName>
    </submittedName>
</protein>
<evidence type="ECO:0000313" key="2">
    <source>
        <dbReference type="Proteomes" id="UP000198280"/>
    </source>
</evidence>
<gene>
    <name evidence="1" type="ORF">SAMN05216252_11135</name>
</gene>
<accession>A0A239INS5</accession>
<organism evidence="1 2">
    <name type="scientific">Actinacidiphila glaucinigra</name>
    <dbReference type="NCBI Taxonomy" id="235986"/>
    <lineage>
        <taxon>Bacteria</taxon>
        <taxon>Bacillati</taxon>
        <taxon>Actinomycetota</taxon>
        <taxon>Actinomycetes</taxon>
        <taxon>Kitasatosporales</taxon>
        <taxon>Streptomycetaceae</taxon>
        <taxon>Actinacidiphila</taxon>
    </lineage>
</organism>
<dbReference type="AlphaFoldDB" id="A0A239INS5"/>
<dbReference type="SUPFAM" id="SSF50969">
    <property type="entry name" value="YVTN repeat-like/Quinoprotein amine dehydrogenase"/>
    <property type="match status" value="1"/>
</dbReference>
<evidence type="ECO:0000313" key="1">
    <source>
        <dbReference type="EMBL" id="SNS94888.1"/>
    </source>
</evidence>
<dbReference type="InterPro" id="IPR011044">
    <property type="entry name" value="Quino_amine_DH_bsu"/>
</dbReference>
<reference evidence="1 2" key="1">
    <citation type="submission" date="2017-06" db="EMBL/GenBank/DDBJ databases">
        <authorList>
            <person name="Kim H.J."/>
            <person name="Triplett B.A."/>
        </authorList>
    </citation>
    <scope>NUCLEOTIDE SEQUENCE [LARGE SCALE GENOMIC DNA]</scope>
    <source>
        <strain evidence="1 2">CGMCC 4.1858</strain>
    </source>
</reference>
<dbReference type="InterPro" id="IPR015943">
    <property type="entry name" value="WD40/YVTN_repeat-like_dom_sf"/>
</dbReference>
<dbReference type="Gene3D" id="2.130.10.10">
    <property type="entry name" value="YVTN repeat-like/Quinoprotein amine dehydrogenase"/>
    <property type="match status" value="1"/>
</dbReference>